<keyword evidence="5" id="KW-0547">Nucleotide-binding</keyword>
<feature type="domain" description="PAS" evidence="10">
    <location>
        <begin position="231"/>
        <end position="311"/>
    </location>
</feature>
<feature type="domain" description="Histidine kinase" evidence="9">
    <location>
        <begin position="365"/>
        <end position="586"/>
    </location>
</feature>
<keyword evidence="4" id="KW-0808">Transferase</keyword>
<accession>A0A1M5TBC3</accession>
<evidence type="ECO:0000259" key="10">
    <source>
        <dbReference type="PROSITE" id="PS50112"/>
    </source>
</evidence>
<dbReference type="Pfam" id="PF00989">
    <property type="entry name" value="PAS"/>
    <property type="match status" value="1"/>
</dbReference>
<feature type="domain" description="PAS" evidence="10">
    <location>
        <begin position="114"/>
        <end position="183"/>
    </location>
</feature>
<dbReference type="InterPro" id="IPR004358">
    <property type="entry name" value="Sig_transdc_His_kin-like_C"/>
</dbReference>
<dbReference type="NCBIfam" id="TIGR00229">
    <property type="entry name" value="sensory_box"/>
    <property type="match status" value="1"/>
</dbReference>
<dbReference type="InterPro" id="IPR005467">
    <property type="entry name" value="His_kinase_dom"/>
</dbReference>
<dbReference type="CDD" id="cd00075">
    <property type="entry name" value="HATPase"/>
    <property type="match status" value="1"/>
</dbReference>
<dbReference type="Gene3D" id="1.10.287.130">
    <property type="match status" value="1"/>
</dbReference>
<protein>
    <recommendedName>
        <fullName evidence="2">histidine kinase</fullName>
        <ecNumber evidence="2">2.7.13.3</ecNumber>
    </recommendedName>
</protein>
<dbReference type="CDD" id="cd00082">
    <property type="entry name" value="HisKA"/>
    <property type="match status" value="1"/>
</dbReference>
<keyword evidence="8" id="KW-0902">Two-component regulatory system</keyword>
<evidence type="ECO:0000313" key="12">
    <source>
        <dbReference type="Proteomes" id="UP000243255"/>
    </source>
</evidence>
<evidence type="ECO:0000256" key="8">
    <source>
        <dbReference type="ARBA" id="ARBA00023012"/>
    </source>
</evidence>
<evidence type="ECO:0000313" key="11">
    <source>
        <dbReference type="EMBL" id="SHH48019.1"/>
    </source>
</evidence>
<dbReference type="GO" id="GO:0006355">
    <property type="term" value="P:regulation of DNA-templated transcription"/>
    <property type="evidence" value="ECO:0007669"/>
    <property type="project" value="InterPro"/>
</dbReference>
<comment type="catalytic activity">
    <reaction evidence="1">
        <text>ATP + protein L-histidine = ADP + protein N-phospho-L-histidine.</text>
        <dbReference type="EC" id="2.7.13.3"/>
    </reaction>
</comment>
<dbReference type="InterPro" id="IPR003661">
    <property type="entry name" value="HisK_dim/P_dom"/>
</dbReference>
<name>A0A1M5TBC3_9FIRM</name>
<dbReference type="Pfam" id="PF02518">
    <property type="entry name" value="HATPase_c"/>
    <property type="match status" value="1"/>
</dbReference>
<keyword evidence="3" id="KW-0597">Phosphoprotein</keyword>
<dbReference type="InterPro" id="IPR000014">
    <property type="entry name" value="PAS"/>
</dbReference>
<dbReference type="RefSeq" id="WP_073127732.1">
    <property type="nucleotide sequence ID" value="NZ_BAABCH010000066.1"/>
</dbReference>
<dbReference type="SMART" id="SM00388">
    <property type="entry name" value="HisKA"/>
    <property type="match status" value="1"/>
</dbReference>
<dbReference type="PROSITE" id="PS50112">
    <property type="entry name" value="PAS"/>
    <property type="match status" value="2"/>
</dbReference>
<evidence type="ECO:0000259" key="9">
    <source>
        <dbReference type="PROSITE" id="PS50109"/>
    </source>
</evidence>
<dbReference type="InterPro" id="IPR003594">
    <property type="entry name" value="HATPase_dom"/>
</dbReference>
<dbReference type="GO" id="GO:0000155">
    <property type="term" value="F:phosphorelay sensor kinase activity"/>
    <property type="evidence" value="ECO:0007669"/>
    <property type="project" value="InterPro"/>
</dbReference>
<keyword evidence="7" id="KW-0067">ATP-binding</keyword>
<dbReference type="SMART" id="SM00091">
    <property type="entry name" value="PAS"/>
    <property type="match status" value="2"/>
</dbReference>
<keyword evidence="12" id="KW-1185">Reference proteome</keyword>
<gene>
    <name evidence="11" type="ORF">SAMN04488530_1559</name>
</gene>
<dbReference type="EC" id="2.7.13.3" evidence="2"/>
<dbReference type="STRING" id="1121321.SAMN04488530_1559"/>
<evidence type="ECO:0000256" key="7">
    <source>
        <dbReference type="ARBA" id="ARBA00022840"/>
    </source>
</evidence>
<dbReference type="CDD" id="cd00130">
    <property type="entry name" value="PAS"/>
    <property type="match status" value="1"/>
</dbReference>
<reference evidence="12" key="1">
    <citation type="submission" date="2016-11" db="EMBL/GenBank/DDBJ databases">
        <authorList>
            <person name="Varghese N."/>
            <person name="Submissions S."/>
        </authorList>
    </citation>
    <scope>NUCLEOTIDE SEQUENCE [LARGE SCALE GENOMIC DNA]</scope>
    <source>
        <strain evidence="12">DSM 2635</strain>
    </source>
</reference>
<dbReference type="SUPFAM" id="SSF55785">
    <property type="entry name" value="PYP-like sensor domain (PAS domain)"/>
    <property type="match status" value="2"/>
</dbReference>
<dbReference type="PANTHER" id="PTHR43547:SF2">
    <property type="entry name" value="HYBRID SIGNAL TRANSDUCTION HISTIDINE KINASE C"/>
    <property type="match status" value="1"/>
</dbReference>
<sequence>MNKNINYREFLEDVPLPITYCKIIKNDINIIYKVEYINEAMVKILNLDQEIYNEDILELLPVFKEDRYYKELFDDKCKTIKRYIPKINDWMYIKKQFIGEEYILLYFDFLMYDYRKLIDESNRLEEKFYIKDKDGLYLDCSRNMLKILNKEQDELFGKTDLEIWGKRNADTIKQFREKALSNKEVRGRVMIEDDEKTFSIRTYFIYDKDEFIGEIGTINSIVRKNTNKKYNTKDFIRAIENHIPDNIFFKDINMKIIGFNSSFLELTRIGRDELIGRDASEIPVFKQFYKKVHEIDNDIIQNKRERIYDLELEIDNQKIIIEIIKIPFLDNCGSVMGIAGVARDVSKRTIKETGIEKLRLDYFVNLSHELKTPINLIISSLQIIERREKELLKENITLNKNVKIIKQNGNRILKLVENIINLTKLESGHTSLKLQNEDIVYFIEEICMSVTQFANQNNIQLVFDTQIEEFVMAFDTESIERVVLNLLSNAIKYNKANGKIYVDLSKNDKNFIIKVADDGIGIPTEKLDKIFNRFEQVNDKMASRVKGTGIGLSLVKSLVELHGGNIRVNSILGVGSEFIVEIPITLNENEDSYINSKIINDIGMKMEIEFSDI</sequence>
<dbReference type="Gene3D" id="3.30.565.10">
    <property type="entry name" value="Histidine kinase-like ATPase, C-terminal domain"/>
    <property type="match status" value="1"/>
</dbReference>
<evidence type="ECO:0000256" key="1">
    <source>
        <dbReference type="ARBA" id="ARBA00000085"/>
    </source>
</evidence>
<dbReference type="GO" id="GO:0005524">
    <property type="term" value="F:ATP binding"/>
    <property type="evidence" value="ECO:0007669"/>
    <property type="project" value="UniProtKB-KW"/>
</dbReference>
<evidence type="ECO:0000256" key="5">
    <source>
        <dbReference type="ARBA" id="ARBA00022741"/>
    </source>
</evidence>
<dbReference type="AlphaFoldDB" id="A0A1M5TBC3"/>
<dbReference type="EMBL" id="FQWX01000055">
    <property type="protein sequence ID" value="SHH48019.1"/>
    <property type="molecule type" value="Genomic_DNA"/>
</dbReference>
<dbReference type="InterPro" id="IPR036890">
    <property type="entry name" value="HATPase_C_sf"/>
</dbReference>
<evidence type="ECO:0000256" key="6">
    <source>
        <dbReference type="ARBA" id="ARBA00022777"/>
    </source>
</evidence>
<dbReference type="SUPFAM" id="SSF55874">
    <property type="entry name" value="ATPase domain of HSP90 chaperone/DNA topoisomerase II/histidine kinase"/>
    <property type="match status" value="1"/>
</dbReference>
<dbReference type="SMART" id="SM00387">
    <property type="entry name" value="HATPase_c"/>
    <property type="match status" value="1"/>
</dbReference>
<keyword evidence="6" id="KW-0418">Kinase</keyword>
<dbReference type="InterPro" id="IPR036097">
    <property type="entry name" value="HisK_dim/P_sf"/>
</dbReference>
<dbReference type="PRINTS" id="PR00344">
    <property type="entry name" value="BCTRLSENSOR"/>
</dbReference>
<organism evidence="11 12">
    <name type="scientific">Asaccharospora irregularis DSM 2635</name>
    <dbReference type="NCBI Taxonomy" id="1121321"/>
    <lineage>
        <taxon>Bacteria</taxon>
        <taxon>Bacillati</taxon>
        <taxon>Bacillota</taxon>
        <taxon>Clostridia</taxon>
        <taxon>Peptostreptococcales</taxon>
        <taxon>Peptostreptococcaceae</taxon>
        <taxon>Asaccharospora</taxon>
    </lineage>
</organism>
<dbReference type="PROSITE" id="PS50109">
    <property type="entry name" value="HIS_KIN"/>
    <property type="match status" value="1"/>
</dbReference>
<proteinExistence type="predicted"/>
<dbReference type="OrthoDB" id="9813394at2"/>
<dbReference type="SUPFAM" id="SSF47384">
    <property type="entry name" value="Homodimeric domain of signal transducing histidine kinase"/>
    <property type="match status" value="1"/>
</dbReference>
<dbReference type="InterPro" id="IPR013767">
    <property type="entry name" value="PAS_fold"/>
</dbReference>
<evidence type="ECO:0000256" key="2">
    <source>
        <dbReference type="ARBA" id="ARBA00012438"/>
    </source>
</evidence>
<dbReference type="InterPro" id="IPR035965">
    <property type="entry name" value="PAS-like_dom_sf"/>
</dbReference>
<evidence type="ECO:0000256" key="4">
    <source>
        <dbReference type="ARBA" id="ARBA00022679"/>
    </source>
</evidence>
<dbReference type="Gene3D" id="3.30.450.20">
    <property type="entry name" value="PAS domain"/>
    <property type="match status" value="2"/>
</dbReference>
<dbReference type="PANTHER" id="PTHR43547">
    <property type="entry name" value="TWO-COMPONENT HISTIDINE KINASE"/>
    <property type="match status" value="1"/>
</dbReference>
<dbReference type="Proteomes" id="UP000243255">
    <property type="component" value="Unassembled WGS sequence"/>
</dbReference>
<evidence type="ECO:0000256" key="3">
    <source>
        <dbReference type="ARBA" id="ARBA00022553"/>
    </source>
</evidence>
<dbReference type="FunFam" id="3.30.565.10:FF:000037">
    <property type="entry name" value="Hybrid sensor histidine kinase/response regulator"/>
    <property type="match status" value="1"/>
</dbReference>
<dbReference type="Pfam" id="PF00512">
    <property type="entry name" value="HisKA"/>
    <property type="match status" value="1"/>
</dbReference>